<dbReference type="Proteomes" id="UP000217935">
    <property type="component" value="Chromosome"/>
</dbReference>
<evidence type="ECO:0000313" key="2">
    <source>
        <dbReference type="EMBL" id="ATG48014.1"/>
    </source>
</evidence>
<evidence type="ECO:0000256" key="1">
    <source>
        <dbReference type="SAM" id="Phobius"/>
    </source>
</evidence>
<dbReference type="OrthoDB" id="7874703at2"/>
<keyword evidence="3" id="KW-1185">Reference proteome</keyword>
<keyword evidence="1" id="KW-0472">Membrane</keyword>
<gene>
    <name evidence="2" type="ORF">CEW89_10850</name>
</gene>
<dbReference type="RefSeq" id="WP_096805913.1">
    <property type="nucleotide sequence ID" value="NZ_CP022196.1"/>
</dbReference>
<accession>A0A291GD96</accession>
<organism evidence="2 3">
    <name type="scientific">Celeribacter ethanolicus</name>
    <dbReference type="NCBI Taxonomy" id="1758178"/>
    <lineage>
        <taxon>Bacteria</taxon>
        <taxon>Pseudomonadati</taxon>
        <taxon>Pseudomonadota</taxon>
        <taxon>Alphaproteobacteria</taxon>
        <taxon>Rhodobacterales</taxon>
        <taxon>Roseobacteraceae</taxon>
        <taxon>Celeribacter</taxon>
    </lineage>
</organism>
<evidence type="ECO:0000313" key="3">
    <source>
        <dbReference type="Proteomes" id="UP000217935"/>
    </source>
</evidence>
<feature type="transmembrane region" description="Helical" evidence="1">
    <location>
        <begin position="25"/>
        <end position="44"/>
    </location>
</feature>
<dbReference type="AlphaFoldDB" id="A0A291GD96"/>
<dbReference type="KEGG" id="ceh:CEW89_10850"/>
<keyword evidence="1" id="KW-0812">Transmembrane</keyword>
<sequence length="147" mass="16863">MASETITACENICRDFSWLGSISDWMPLFTSIVIAFGGFSLYRFQKQVDRSERLHEEKRKVYVDFLAVHLEYVVERQITEGDHTERKVFTELISLATLLGMYAPDEITAMAHKLVRETTSATDAQDQESKPNLRSALIKEMKADLLK</sequence>
<protein>
    <submittedName>
        <fullName evidence="2">Uncharacterized protein</fullName>
    </submittedName>
</protein>
<dbReference type="EMBL" id="CP022196">
    <property type="protein sequence ID" value="ATG48014.1"/>
    <property type="molecule type" value="Genomic_DNA"/>
</dbReference>
<proteinExistence type="predicted"/>
<name>A0A291GD96_9RHOB</name>
<keyword evidence="1" id="KW-1133">Transmembrane helix</keyword>
<reference evidence="2 3" key="1">
    <citation type="submission" date="2017-06" db="EMBL/GenBank/DDBJ databases">
        <title>Celeribacter sp. TSPH2 complete genome sequence.</title>
        <authorList>
            <person name="Woo J.-H."/>
            <person name="Kim H.-S."/>
        </authorList>
    </citation>
    <scope>NUCLEOTIDE SEQUENCE [LARGE SCALE GENOMIC DNA]</scope>
    <source>
        <strain evidence="2 3">TSPH2</strain>
    </source>
</reference>